<feature type="domain" description="PiggyBac transposable element-derived protein" evidence="1">
    <location>
        <begin position="8"/>
        <end position="77"/>
    </location>
</feature>
<dbReference type="AlphaFoldDB" id="A0AAV8WTZ9"/>
<dbReference type="Pfam" id="PF13843">
    <property type="entry name" value="DDE_Tnp_1_7"/>
    <property type="match status" value="1"/>
</dbReference>
<dbReference type="EMBL" id="JANEYF010004838">
    <property type="protein sequence ID" value="KAJ8929914.1"/>
    <property type="molecule type" value="Genomic_DNA"/>
</dbReference>
<gene>
    <name evidence="2" type="ORF">NQ314_017348</name>
</gene>
<keyword evidence="3" id="KW-1185">Reference proteome</keyword>
<sequence length="86" mass="9951">MIIGKRMLDLVEIKELIGLLYLAGVRTSNHMNLGNLWRIDGSGVEAFRLAMNRIRFQFLMRCVRFDDISTRQEKLQVNKSAPIKTV</sequence>
<protein>
    <recommendedName>
        <fullName evidence="1">PiggyBac transposable element-derived protein domain-containing protein</fullName>
    </recommendedName>
</protein>
<dbReference type="InterPro" id="IPR029526">
    <property type="entry name" value="PGBD"/>
</dbReference>
<reference evidence="2" key="1">
    <citation type="journal article" date="2023" name="Insect Mol. Biol.">
        <title>Genome sequencing provides insights into the evolution of gene families encoding plant cell wall-degrading enzymes in longhorned beetles.</title>
        <authorList>
            <person name="Shin N.R."/>
            <person name="Okamura Y."/>
            <person name="Kirsch R."/>
            <person name="Pauchet Y."/>
        </authorList>
    </citation>
    <scope>NUCLEOTIDE SEQUENCE</scope>
    <source>
        <strain evidence="2">RBIC_L_NR</strain>
    </source>
</reference>
<evidence type="ECO:0000259" key="1">
    <source>
        <dbReference type="Pfam" id="PF13843"/>
    </source>
</evidence>
<name>A0AAV8WTZ9_9CUCU</name>
<comment type="caution">
    <text evidence="2">The sequence shown here is derived from an EMBL/GenBank/DDBJ whole genome shotgun (WGS) entry which is preliminary data.</text>
</comment>
<accession>A0AAV8WTZ9</accession>
<evidence type="ECO:0000313" key="3">
    <source>
        <dbReference type="Proteomes" id="UP001162156"/>
    </source>
</evidence>
<evidence type="ECO:0000313" key="2">
    <source>
        <dbReference type="EMBL" id="KAJ8929914.1"/>
    </source>
</evidence>
<organism evidence="2 3">
    <name type="scientific">Rhamnusium bicolor</name>
    <dbReference type="NCBI Taxonomy" id="1586634"/>
    <lineage>
        <taxon>Eukaryota</taxon>
        <taxon>Metazoa</taxon>
        <taxon>Ecdysozoa</taxon>
        <taxon>Arthropoda</taxon>
        <taxon>Hexapoda</taxon>
        <taxon>Insecta</taxon>
        <taxon>Pterygota</taxon>
        <taxon>Neoptera</taxon>
        <taxon>Endopterygota</taxon>
        <taxon>Coleoptera</taxon>
        <taxon>Polyphaga</taxon>
        <taxon>Cucujiformia</taxon>
        <taxon>Chrysomeloidea</taxon>
        <taxon>Cerambycidae</taxon>
        <taxon>Lepturinae</taxon>
        <taxon>Rhagiini</taxon>
        <taxon>Rhamnusium</taxon>
    </lineage>
</organism>
<dbReference type="Proteomes" id="UP001162156">
    <property type="component" value="Unassembled WGS sequence"/>
</dbReference>
<proteinExistence type="predicted"/>